<dbReference type="Pfam" id="PF12146">
    <property type="entry name" value="Hydrolase_4"/>
    <property type="match status" value="1"/>
</dbReference>
<dbReference type="AlphaFoldDB" id="A0A4P6P0Z2"/>
<evidence type="ECO:0000313" key="3">
    <source>
        <dbReference type="Proteomes" id="UP000290244"/>
    </source>
</evidence>
<dbReference type="EMBL" id="CP034759">
    <property type="protein sequence ID" value="QBG34623.1"/>
    <property type="molecule type" value="Genomic_DNA"/>
</dbReference>
<protein>
    <submittedName>
        <fullName evidence="2">Alpha/beta fold hydrolase</fullName>
    </submittedName>
</protein>
<reference evidence="2 3" key="1">
    <citation type="submission" date="2018-12" db="EMBL/GenBank/DDBJ databases">
        <title>Complete genome of Litorilituus sediminis.</title>
        <authorList>
            <person name="Liu A."/>
            <person name="Rong J."/>
        </authorList>
    </citation>
    <scope>NUCLEOTIDE SEQUENCE [LARGE SCALE GENOMIC DNA]</scope>
    <source>
        <strain evidence="2 3">JCM 17549</strain>
    </source>
</reference>
<dbReference type="OrthoDB" id="5758827at2"/>
<name>A0A4P6P0Z2_9GAMM</name>
<organism evidence="2 3">
    <name type="scientific">Litorilituus sediminis</name>
    <dbReference type="NCBI Taxonomy" id="718192"/>
    <lineage>
        <taxon>Bacteria</taxon>
        <taxon>Pseudomonadati</taxon>
        <taxon>Pseudomonadota</taxon>
        <taxon>Gammaproteobacteria</taxon>
        <taxon>Alteromonadales</taxon>
        <taxon>Colwelliaceae</taxon>
        <taxon>Litorilituus</taxon>
    </lineage>
</organism>
<evidence type="ECO:0000313" key="2">
    <source>
        <dbReference type="EMBL" id="QBG34623.1"/>
    </source>
</evidence>
<dbReference type="KEGG" id="lsd:EMK97_02145"/>
<dbReference type="Gene3D" id="3.40.50.1820">
    <property type="entry name" value="alpha/beta hydrolase"/>
    <property type="match status" value="1"/>
</dbReference>
<dbReference type="SUPFAM" id="SSF53474">
    <property type="entry name" value="alpha/beta-Hydrolases"/>
    <property type="match status" value="1"/>
</dbReference>
<proteinExistence type="predicted"/>
<dbReference type="RefSeq" id="WP_130599010.1">
    <property type="nucleotide sequence ID" value="NZ_CP034759.1"/>
</dbReference>
<dbReference type="InterPro" id="IPR022742">
    <property type="entry name" value="Hydrolase_4"/>
</dbReference>
<gene>
    <name evidence="2" type="ORF">EMK97_02145</name>
</gene>
<accession>A0A4P6P0Z2</accession>
<dbReference type="PANTHER" id="PTHR11005">
    <property type="entry name" value="LYSOSOMAL ACID LIPASE-RELATED"/>
    <property type="match status" value="1"/>
</dbReference>
<evidence type="ECO:0000259" key="1">
    <source>
        <dbReference type="Pfam" id="PF12146"/>
    </source>
</evidence>
<dbReference type="GO" id="GO:0016787">
    <property type="term" value="F:hydrolase activity"/>
    <property type="evidence" value="ECO:0007669"/>
    <property type="project" value="UniProtKB-KW"/>
</dbReference>
<sequence>MHQESVFISDHSHQLHLKRIWQKEGGTPILMLHGSMENGKIFYTKSGKGLACFLAKHGFDVYVADFRGKGLSKPAIHHESTHGQFELITRDIPQFINYVAKQSQQKVHVICHSWGGVMLACSLLRYPELAQTVASKICFGTKRSISIKGARKLFKLDLVWNRLLPLLARRKGYVDMVRLKIGADNETRSFLLQCIPWLKQGQWHDPVDNFNYQASADLLDWPATWHLTGINDKLLGHAQDVQSFIQESNRKARFSLLSKAQGNSRNYDHIDILTHPKAIDDHFPQILEWINEHSK</sequence>
<keyword evidence="3" id="KW-1185">Reference proteome</keyword>
<keyword evidence="2" id="KW-0378">Hydrolase</keyword>
<dbReference type="Proteomes" id="UP000290244">
    <property type="component" value="Chromosome"/>
</dbReference>
<feature type="domain" description="Serine aminopeptidase S33" evidence="1">
    <location>
        <begin position="48"/>
        <end position="146"/>
    </location>
</feature>
<dbReference type="InterPro" id="IPR029058">
    <property type="entry name" value="AB_hydrolase_fold"/>
</dbReference>